<dbReference type="AlphaFoldDB" id="A0A5E4ADS9"/>
<feature type="compositionally biased region" description="Polar residues" evidence="1">
    <location>
        <begin position="45"/>
        <end position="63"/>
    </location>
</feature>
<name>A0A5E4ADS9_MARMO</name>
<organism evidence="5">
    <name type="scientific">Marmota monax</name>
    <name type="common">Woodchuck</name>
    <dbReference type="NCBI Taxonomy" id="9995"/>
    <lineage>
        <taxon>Eukaryota</taxon>
        <taxon>Metazoa</taxon>
        <taxon>Chordata</taxon>
        <taxon>Craniata</taxon>
        <taxon>Vertebrata</taxon>
        <taxon>Euteleostomi</taxon>
        <taxon>Mammalia</taxon>
        <taxon>Eutheria</taxon>
        <taxon>Euarchontoglires</taxon>
        <taxon>Glires</taxon>
        <taxon>Rodentia</taxon>
        <taxon>Sciuromorpha</taxon>
        <taxon>Sciuridae</taxon>
        <taxon>Xerinae</taxon>
        <taxon>Marmotini</taxon>
        <taxon>Marmota</taxon>
    </lineage>
</organism>
<keyword evidence="2" id="KW-0472">Membrane</keyword>
<evidence type="ECO:0000256" key="3">
    <source>
        <dbReference type="SAM" id="SignalP"/>
    </source>
</evidence>
<evidence type="ECO:0000256" key="1">
    <source>
        <dbReference type="SAM" id="MobiDB-lite"/>
    </source>
</evidence>
<dbReference type="EMBL" id="WJEC01000133">
    <property type="protein sequence ID" value="KAF7485377.1"/>
    <property type="molecule type" value="Genomic_DNA"/>
</dbReference>
<dbReference type="Proteomes" id="UP000662637">
    <property type="component" value="Unassembled WGS sequence"/>
</dbReference>
<reference evidence="4" key="2">
    <citation type="submission" date="2020-08" db="EMBL/GenBank/DDBJ databases">
        <authorList>
            <person name="Shumante A."/>
            <person name="Zimin A.V."/>
            <person name="Puiu D."/>
            <person name="Salzberg S.L."/>
        </authorList>
    </citation>
    <scope>NUCLEOTIDE SEQUENCE</scope>
    <source>
        <strain evidence="4">WC2-LM</strain>
        <tissue evidence="4">Liver</tissue>
    </source>
</reference>
<feature type="compositionally biased region" description="Low complexity" evidence="1">
    <location>
        <begin position="64"/>
        <end position="126"/>
    </location>
</feature>
<dbReference type="EMBL" id="CABDUW010000040">
    <property type="protein sequence ID" value="VTJ54722.1"/>
    <property type="molecule type" value="Genomic_DNA"/>
</dbReference>
<evidence type="ECO:0000313" key="4">
    <source>
        <dbReference type="EMBL" id="KAF7485377.1"/>
    </source>
</evidence>
<feature type="chain" id="PRO_5036140131" evidence="3">
    <location>
        <begin position="25"/>
        <end position="241"/>
    </location>
</feature>
<keyword evidence="3" id="KW-0732">Signal</keyword>
<evidence type="ECO:0000256" key="2">
    <source>
        <dbReference type="SAM" id="Phobius"/>
    </source>
</evidence>
<reference evidence="5" key="1">
    <citation type="submission" date="2019-04" db="EMBL/GenBank/DDBJ databases">
        <authorList>
            <person name="Alioto T."/>
            <person name="Alioto T."/>
        </authorList>
    </citation>
    <scope>NUCLEOTIDE SEQUENCE [LARGE SCALE GENOMIC DNA]</scope>
</reference>
<evidence type="ECO:0000313" key="5">
    <source>
        <dbReference type="EMBL" id="VTJ54722.1"/>
    </source>
</evidence>
<keyword evidence="2" id="KW-0812">Transmembrane</keyword>
<gene>
    <name evidence="4" type="ORF">GHT09_002944</name>
    <name evidence="5" type="ORF">MONAX_5E041032</name>
</gene>
<feature type="compositionally biased region" description="Polar residues" evidence="1">
    <location>
        <begin position="150"/>
        <end position="168"/>
    </location>
</feature>
<keyword evidence="2" id="KW-1133">Transmembrane helix</keyword>
<accession>A0A5E4ADS9</accession>
<feature type="compositionally biased region" description="Polar residues" evidence="1">
    <location>
        <begin position="227"/>
        <end position="241"/>
    </location>
</feature>
<proteinExistence type="predicted"/>
<sequence length="241" mass="24718">MASTQLLPLLLLALALLRKPPGNSSTLAFTGVAFTLILENRATRATPSYSPTSSLESTPTGSLSQTGPSPASPTSPSNSESTPTGSLSQTESSPTSPSNSESTPTGSLSQTGPSPASHASPSSSNPETATPSAPPGTVTHPSAGPPSLEFTYSTQPSSTHLNSHWISTPPSPGQGDPGVPTSHRNPGLVVAVCLLVSVLLIGSVVMAVRSCHREVSRFHKLDEESMGSESQRSSFAHRTPE</sequence>
<protein>
    <submittedName>
        <fullName evidence="5">Uncharacterized protein</fullName>
    </submittedName>
</protein>
<feature type="region of interest" description="Disordered" evidence="1">
    <location>
        <begin position="45"/>
        <end position="182"/>
    </location>
</feature>
<feature type="region of interest" description="Disordered" evidence="1">
    <location>
        <begin position="221"/>
        <end position="241"/>
    </location>
</feature>
<feature type="transmembrane region" description="Helical" evidence="2">
    <location>
        <begin position="187"/>
        <end position="208"/>
    </location>
</feature>
<feature type="signal peptide" evidence="3">
    <location>
        <begin position="1"/>
        <end position="24"/>
    </location>
</feature>